<keyword evidence="1" id="KW-0472">Membrane</keyword>
<dbReference type="EMBL" id="LQRC01000023">
    <property type="protein sequence ID" value="KXT74653.1"/>
    <property type="molecule type" value="Genomic_DNA"/>
</dbReference>
<gene>
    <name evidence="2" type="ORF">SGODD07_00138</name>
</gene>
<keyword evidence="1" id="KW-1133">Transmembrane helix</keyword>
<feature type="transmembrane region" description="Helical" evidence="1">
    <location>
        <begin position="20"/>
        <end position="38"/>
    </location>
</feature>
<protein>
    <submittedName>
        <fullName evidence="2">Uncharacterized protein</fullName>
    </submittedName>
</protein>
<dbReference type="Proteomes" id="UP000070096">
    <property type="component" value="Unassembled WGS sequence"/>
</dbReference>
<keyword evidence="1" id="KW-0812">Transmembrane</keyword>
<name>A0A139NFN7_STRGN</name>
<accession>A0A139NFN7</accession>
<evidence type="ECO:0000313" key="2">
    <source>
        <dbReference type="EMBL" id="KXT74653.1"/>
    </source>
</evidence>
<reference evidence="2 3" key="1">
    <citation type="submission" date="2016-01" db="EMBL/GenBank/DDBJ databases">
        <title>Highly variable Streptococcus oralis are common among viridans streptococci isolated from primates.</title>
        <authorList>
            <person name="Denapaite D."/>
            <person name="Rieger M."/>
            <person name="Koendgen S."/>
            <person name="Brueckner R."/>
            <person name="Ochigava I."/>
            <person name="Kappeler P."/>
            <person name="Maetz-Rensing K."/>
            <person name="Leendertz F."/>
            <person name="Hakenbeck R."/>
        </authorList>
    </citation>
    <scope>NUCLEOTIDE SEQUENCE [LARGE SCALE GENOMIC DNA]</scope>
    <source>
        <strain evidence="2 3">DD07</strain>
    </source>
</reference>
<evidence type="ECO:0000256" key="1">
    <source>
        <dbReference type="SAM" id="Phobius"/>
    </source>
</evidence>
<comment type="caution">
    <text evidence="2">The sequence shown here is derived from an EMBL/GenBank/DDBJ whole genome shotgun (WGS) entry which is preliminary data.</text>
</comment>
<dbReference type="AlphaFoldDB" id="A0A139NFN7"/>
<sequence length="39" mass="4517">MRAAKKSIAPPMIMARIKKITFLIILFFVVMIFLSYLSI</sequence>
<evidence type="ECO:0000313" key="3">
    <source>
        <dbReference type="Proteomes" id="UP000070096"/>
    </source>
</evidence>
<organism evidence="2 3">
    <name type="scientific">Streptococcus gordonii</name>
    <dbReference type="NCBI Taxonomy" id="1302"/>
    <lineage>
        <taxon>Bacteria</taxon>
        <taxon>Bacillati</taxon>
        <taxon>Bacillota</taxon>
        <taxon>Bacilli</taxon>
        <taxon>Lactobacillales</taxon>
        <taxon>Streptococcaceae</taxon>
        <taxon>Streptococcus</taxon>
    </lineage>
</organism>
<proteinExistence type="predicted"/>